<dbReference type="PANTHER" id="PTHR10098:SF108">
    <property type="entry name" value="TETRATRICOPEPTIDE REPEAT PROTEIN 28"/>
    <property type="match status" value="1"/>
</dbReference>
<dbReference type="Proteomes" id="UP000443153">
    <property type="component" value="Unassembled WGS sequence"/>
</dbReference>
<dbReference type="RefSeq" id="WP_154362521.1">
    <property type="nucleotide sequence ID" value="NZ_WKJH01000001.1"/>
</dbReference>
<sequence>MKKALIFTVLLCGLFSSAQDEKQSTEIVALNKKATTFFYTQKDSAYVYFNKVYDIAKKNNDSKNLIQTLFSLTGVANYHRDMKTMGANLEKLDSLLVTEKKGHTNFSSTDDYNIYLYFRGAYHFQLSEDSDARKAFEEIILNVNNTADSLQSKTLQSLTSVAHSFLGKIYLSERKFELAKQLYNKNIREILASEDVDQEALYGNFNLLAEVLMNEKKYDEASTYWIKTLKYNQQKNNSNAVIANSFYVAQNFNQLNQRDSALYYLEYAKSVLNDNPVFYPKYHILKSDIFAKNEEYDASLTELEKAVNKIQNTTGNTKALFLASTYIEMGKINDLNGNPEKALSNFRYAEKQFKKVGNRSINELKLLKNKAHTLNGIHEPKYFLASLETVDEAIHLLNDLKPTFKSQQDKLLLIEDAFPIFESGLEAIYMLHASKADDSLLDKAFYFMEKSKSVLLMEALLNTKATKFANIPDNLLRKESQLKSEITFIEKQLNTSKTGNFELEGELFALKNDHLNLIHKIESGYPSYYNLKYRTKVISLEKTQALLDTDELMISFFFGNNDIYAISLDNNSKKITRIPIDSEFETKIKMAYRMFSNPKSDIVVLGKATHNLYKHLLDPILKSDHHKKLIITTDGLLNYIPFAALNTNPEGLTYLAENHAVSYVNSATMLAELRQRQPKEHTILAFAPSFDGTVNITNTDRGKLLPLPNNKKEVEQILTSFNGSSYIDEDASLLNFKSQLSSFGIVHLATHAIFDDAAPEYSYLAFSQKGNKTENLLYVADLYNLQIDADLVTLSACESGLGDLKRGEGFMSLARGFFYSGAASIASTLWKINDASSATLMSGFYKNLSRGDAKDLALQRAQIEFLNTNRDNGLSHPYYWSGFVISGSTVPLATSYNWVYIIIGTIILLTGGFYYFIARKKRRA</sequence>
<dbReference type="Gene3D" id="1.25.40.10">
    <property type="entry name" value="Tetratricopeptide repeat domain"/>
    <property type="match status" value="1"/>
</dbReference>
<dbReference type="AlphaFoldDB" id="A0A6I2MH14"/>
<name>A0A6I2MH14_9FLAO</name>
<evidence type="ECO:0000256" key="2">
    <source>
        <dbReference type="SAM" id="SignalP"/>
    </source>
</evidence>
<evidence type="ECO:0000313" key="4">
    <source>
        <dbReference type="EMBL" id="MRX62542.1"/>
    </source>
</evidence>
<dbReference type="InterPro" id="IPR024983">
    <property type="entry name" value="CHAT_dom"/>
</dbReference>
<accession>A0A6I2MH14</accession>
<keyword evidence="1" id="KW-0472">Membrane</keyword>
<keyword evidence="2" id="KW-0732">Signal</keyword>
<dbReference type="InterPro" id="IPR019734">
    <property type="entry name" value="TPR_rpt"/>
</dbReference>
<feature type="domain" description="CHAT" evidence="3">
    <location>
        <begin position="609"/>
        <end position="888"/>
    </location>
</feature>
<evidence type="ECO:0000259" key="3">
    <source>
        <dbReference type="Pfam" id="PF12770"/>
    </source>
</evidence>
<dbReference type="OrthoDB" id="9771112at2"/>
<feature type="signal peptide" evidence="2">
    <location>
        <begin position="1"/>
        <end position="18"/>
    </location>
</feature>
<feature type="transmembrane region" description="Helical" evidence="1">
    <location>
        <begin position="898"/>
        <end position="917"/>
    </location>
</feature>
<keyword evidence="5" id="KW-1185">Reference proteome</keyword>
<reference evidence="4 5" key="1">
    <citation type="submission" date="2019-11" db="EMBL/GenBank/DDBJ databases">
        <title>Maribacter lutea sp. nov., a marine bacterium isolated from intertidal sand.</title>
        <authorList>
            <person name="Liu A."/>
        </authorList>
    </citation>
    <scope>NUCLEOTIDE SEQUENCE [LARGE SCALE GENOMIC DNA]</scope>
    <source>
        <strain evidence="4 5">RZ05</strain>
    </source>
</reference>
<evidence type="ECO:0000256" key="1">
    <source>
        <dbReference type="SAM" id="Phobius"/>
    </source>
</evidence>
<dbReference type="InterPro" id="IPR011990">
    <property type="entry name" value="TPR-like_helical_dom_sf"/>
</dbReference>
<feature type="chain" id="PRO_5026260842" evidence="2">
    <location>
        <begin position="19"/>
        <end position="924"/>
    </location>
</feature>
<dbReference type="SUPFAM" id="SSF48452">
    <property type="entry name" value="TPR-like"/>
    <property type="match status" value="1"/>
</dbReference>
<dbReference type="Pfam" id="PF12770">
    <property type="entry name" value="CHAT"/>
    <property type="match status" value="1"/>
</dbReference>
<keyword evidence="1" id="KW-0812">Transmembrane</keyword>
<dbReference type="EMBL" id="WKJH01000001">
    <property type="protein sequence ID" value="MRX62542.1"/>
    <property type="molecule type" value="Genomic_DNA"/>
</dbReference>
<dbReference type="PANTHER" id="PTHR10098">
    <property type="entry name" value="RAPSYN-RELATED"/>
    <property type="match status" value="1"/>
</dbReference>
<proteinExistence type="predicted"/>
<dbReference type="SMART" id="SM00028">
    <property type="entry name" value="TPR"/>
    <property type="match status" value="6"/>
</dbReference>
<protein>
    <submittedName>
        <fullName evidence="4">CHAT domain-containing protein</fullName>
    </submittedName>
</protein>
<comment type="caution">
    <text evidence="4">The sequence shown here is derived from an EMBL/GenBank/DDBJ whole genome shotgun (WGS) entry which is preliminary data.</text>
</comment>
<keyword evidence="1" id="KW-1133">Transmembrane helix</keyword>
<organism evidence="4 5">
    <name type="scientific">Maribacter luteus</name>
    <dbReference type="NCBI Taxonomy" id="2594478"/>
    <lineage>
        <taxon>Bacteria</taxon>
        <taxon>Pseudomonadati</taxon>
        <taxon>Bacteroidota</taxon>
        <taxon>Flavobacteriia</taxon>
        <taxon>Flavobacteriales</taxon>
        <taxon>Flavobacteriaceae</taxon>
        <taxon>Maribacter</taxon>
    </lineage>
</organism>
<evidence type="ECO:0000313" key="5">
    <source>
        <dbReference type="Proteomes" id="UP000443153"/>
    </source>
</evidence>
<gene>
    <name evidence="4" type="ORF">GJ691_00045</name>
</gene>